<evidence type="ECO:0000313" key="1">
    <source>
        <dbReference type="EMBL" id="CAB4319379.1"/>
    </source>
</evidence>
<protein>
    <recommendedName>
        <fullName evidence="3">DDE Tnp4 domain-containing protein</fullName>
    </recommendedName>
</protein>
<dbReference type="OrthoDB" id="1718374at2759"/>
<evidence type="ECO:0008006" key="3">
    <source>
        <dbReference type="Google" id="ProtNLM"/>
    </source>
</evidence>
<sequence>MNTEIHKFQPSTVVSSERSKWQWFENYLGALDGTHIPVTVLAEERPRYRNRKGDLSTNVLGVCAPDLRFIYVLPR</sequence>
<dbReference type="EMBL" id="CAEKKB010000008">
    <property type="protein sequence ID" value="CAB4319379.1"/>
    <property type="molecule type" value="Genomic_DNA"/>
</dbReference>
<name>A0A6J5Y0B8_PRUAR</name>
<dbReference type="Proteomes" id="UP000507245">
    <property type="component" value="Unassembled WGS sequence"/>
</dbReference>
<keyword evidence="2" id="KW-1185">Reference proteome</keyword>
<evidence type="ECO:0000313" key="2">
    <source>
        <dbReference type="Proteomes" id="UP000507245"/>
    </source>
</evidence>
<accession>A0A6J5Y0B8</accession>
<proteinExistence type="predicted"/>
<reference evidence="2" key="1">
    <citation type="journal article" date="2020" name="Genome Biol.">
        <title>Gamete binning: chromosome-level and haplotype-resolved genome assembly enabled by high-throughput single-cell sequencing of gamete genomes.</title>
        <authorList>
            <person name="Campoy J.A."/>
            <person name="Sun H."/>
            <person name="Goel M."/>
            <person name="Jiao W.-B."/>
            <person name="Folz-Donahue K."/>
            <person name="Wang N."/>
            <person name="Rubio M."/>
            <person name="Liu C."/>
            <person name="Kukat C."/>
            <person name="Ruiz D."/>
            <person name="Huettel B."/>
            <person name="Schneeberger K."/>
        </authorList>
    </citation>
    <scope>NUCLEOTIDE SEQUENCE [LARGE SCALE GENOMIC DNA]</scope>
    <source>
        <strain evidence="2">cv. Rojo Pasion</strain>
    </source>
</reference>
<gene>
    <name evidence="1" type="ORF">ORAREDHAP_LOCUS46628</name>
</gene>
<organism evidence="1 2">
    <name type="scientific">Prunus armeniaca</name>
    <name type="common">Apricot</name>
    <name type="synonym">Armeniaca vulgaris</name>
    <dbReference type="NCBI Taxonomy" id="36596"/>
    <lineage>
        <taxon>Eukaryota</taxon>
        <taxon>Viridiplantae</taxon>
        <taxon>Streptophyta</taxon>
        <taxon>Embryophyta</taxon>
        <taxon>Tracheophyta</taxon>
        <taxon>Spermatophyta</taxon>
        <taxon>Magnoliopsida</taxon>
        <taxon>eudicotyledons</taxon>
        <taxon>Gunneridae</taxon>
        <taxon>Pentapetalae</taxon>
        <taxon>rosids</taxon>
        <taxon>fabids</taxon>
        <taxon>Rosales</taxon>
        <taxon>Rosaceae</taxon>
        <taxon>Amygdaloideae</taxon>
        <taxon>Amygdaleae</taxon>
        <taxon>Prunus</taxon>
    </lineage>
</organism>
<dbReference type="AlphaFoldDB" id="A0A6J5Y0B8"/>